<evidence type="ECO:0000313" key="1">
    <source>
        <dbReference type="EMBL" id="VAW03633.1"/>
    </source>
</evidence>
<proteinExistence type="predicted"/>
<dbReference type="EMBL" id="UOEH01000403">
    <property type="protein sequence ID" value="VAW03633.1"/>
    <property type="molecule type" value="Genomic_DNA"/>
</dbReference>
<evidence type="ECO:0008006" key="2">
    <source>
        <dbReference type="Google" id="ProtNLM"/>
    </source>
</evidence>
<organism evidence="1">
    <name type="scientific">hydrothermal vent metagenome</name>
    <dbReference type="NCBI Taxonomy" id="652676"/>
    <lineage>
        <taxon>unclassified sequences</taxon>
        <taxon>metagenomes</taxon>
        <taxon>ecological metagenomes</taxon>
    </lineage>
</organism>
<dbReference type="AlphaFoldDB" id="A0A3B0SHJ1"/>
<name>A0A3B0SHJ1_9ZZZZ</name>
<accession>A0A3B0SHJ1</accession>
<reference evidence="1" key="1">
    <citation type="submission" date="2018-06" db="EMBL/GenBank/DDBJ databases">
        <authorList>
            <person name="Zhirakovskaya E."/>
        </authorList>
    </citation>
    <scope>NUCLEOTIDE SEQUENCE</scope>
</reference>
<sequence>MRVLFVIFAFWAASIAPSIAQNPDFTTWLEGFRAEATAAGVSAEVFDAAFEGV</sequence>
<feature type="non-terminal residue" evidence="1">
    <location>
        <position position="53"/>
    </location>
</feature>
<gene>
    <name evidence="1" type="ORF">MNBD_ALPHA05-646</name>
</gene>
<protein>
    <recommendedName>
        <fullName evidence="2">Lytic murein transglycosylase</fullName>
    </recommendedName>
</protein>